<dbReference type="EMBL" id="UYJE01000345">
    <property type="protein sequence ID" value="VDH92478.1"/>
    <property type="molecule type" value="Genomic_DNA"/>
</dbReference>
<sequence>MEKLIITSAVNTINTSLYHNDLLIRHVITAHIPFLPLERKHVRQCIKNYLLIKKYYKTYEDIKDEKVREIEEELLYFPEEEQLFSANGCKRVPEKTIYVMDEDW</sequence>
<evidence type="ECO:0000259" key="1">
    <source>
        <dbReference type="Pfam" id="PF21376"/>
    </source>
</evidence>
<evidence type="ECO:0000313" key="3">
    <source>
        <dbReference type="Proteomes" id="UP000596742"/>
    </source>
</evidence>
<dbReference type="Pfam" id="PF21376">
    <property type="entry name" value="TOR1A_C"/>
    <property type="match status" value="1"/>
</dbReference>
<comment type="caution">
    <text evidence="2">The sequence shown here is derived from an EMBL/GenBank/DDBJ whole genome shotgun (WGS) entry which is preliminary data.</text>
</comment>
<keyword evidence="3" id="KW-1185">Reference proteome</keyword>
<dbReference type="InterPro" id="IPR049337">
    <property type="entry name" value="TOR1A_C"/>
</dbReference>
<gene>
    <name evidence="2" type="ORF">MGAL_10B078649</name>
</gene>
<dbReference type="GO" id="GO:0005737">
    <property type="term" value="C:cytoplasm"/>
    <property type="evidence" value="ECO:0007669"/>
    <property type="project" value="UniProtKB-ARBA"/>
</dbReference>
<proteinExistence type="predicted"/>
<dbReference type="InterPro" id="IPR010448">
    <property type="entry name" value="Torsin"/>
</dbReference>
<organism evidence="2 3">
    <name type="scientific">Mytilus galloprovincialis</name>
    <name type="common">Mediterranean mussel</name>
    <dbReference type="NCBI Taxonomy" id="29158"/>
    <lineage>
        <taxon>Eukaryota</taxon>
        <taxon>Metazoa</taxon>
        <taxon>Spiralia</taxon>
        <taxon>Lophotrochozoa</taxon>
        <taxon>Mollusca</taxon>
        <taxon>Bivalvia</taxon>
        <taxon>Autobranchia</taxon>
        <taxon>Pteriomorphia</taxon>
        <taxon>Mytilida</taxon>
        <taxon>Mytiloidea</taxon>
        <taxon>Mytilidae</taxon>
        <taxon>Mytilinae</taxon>
        <taxon>Mytilus</taxon>
    </lineage>
</organism>
<protein>
    <recommendedName>
        <fullName evidence="1">Torsin-1A C-terminal domain-containing protein</fullName>
    </recommendedName>
</protein>
<dbReference type="PANTHER" id="PTHR10760:SF2">
    <property type="entry name" value="LD13476P-RELATED"/>
    <property type="match status" value="1"/>
</dbReference>
<reference evidence="2" key="1">
    <citation type="submission" date="2018-11" db="EMBL/GenBank/DDBJ databases">
        <authorList>
            <person name="Alioto T."/>
            <person name="Alioto T."/>
        </authorList>
    </citation>
    <scope>NUCLEOTIDE SEQUENCE</scope>
</reference>
<dbReference type="GO" id="GO:0016887">
    <property type="term" value="F:ATP hydrolysis activity"/>
    <property type="evidence" value="ECO:0007669"/>
    <property type="project" value="InterPro"/>
</dbReference>
<dbReference type="AlphaFoldDB" id="A0A8B6BL56"/>
<dbReference type="Proteomes" id="UP000596742">
    <property type="component" value="Unassembled WGS sequence"/>
</dbReference>
<evidence type="ECO:0000313" key="2">
    <source>
        <dbReference type="EMBL" id="VDH92478.1"/>
    </source>
</evidence>
<name>A0A8B6BL56_MYTGA</name>
<dbReference type="OrthoDB" id="19623at2759"/>
<accession>A0A8B6BL56</accession>
<feature type="domain" description="Torsin-1A C-terminal" evidence="1">
    <location>
        <begin position="37"/>
        <end position="96"/>
    </location>
</feature>
<dbReference type="PANTHER" id="PTHR10760">
    <property type="entry name" value="TORSIN"/>
    <property type="match status" value="1"/>
</dbReference>
<dbReference type="GO" id="GO:0005524">
    <property type="term" value="F:ATP binding"/>
    <property type="evidence" value="ECO:0007669"/>
    <property type="project" value="InterPro"/>
</dbReference>